<reference evidence="1 2" key="1">
    <citation type="submission" date="2020-03" db="EMBL/GenBank/DDBJ databases">
        <title>Draft Genome Sequence of Cudoniella acicularis.</title>
        <authorList>
            <person name="Buettner E."/>
            <person name="Kellner H."/>
        </authorList>
    </citation>
    <scope>NUCLEOTIDE SEQUENCE [LARGE SCALE GENOMIC DNA]</scope>
    <source>
        <strain evidence="1 2">DSM 108380</strain>
    </source>
</reference>
<name>A0A8H4QRT8_9HELO</name>
<sequence length="123" mass="13944">MSSAQAQRIDDYCKIIWGSDSEYDIDFETDDYIHYHAVVKKDYGLSFGSPLTITSLCPSMEAASRELNRMLSLWAAQVRSGKPMTNEQKLEIFGGSRGEHKSVLEQFNAELEKRKTNSDAKQT</sequence>
<dbReference type="EMBL" id="JAAMPI010002233">
    <property type="protein sequence ID" value="KAF4616250.1"/>
    <property type="molecule type" value="Genomic_DNA"/>
</dbReference>
<protein>
    <submittedName>
        <fullName evidence="1">Uncharacterized protein</fullName>
    </submittedName>
</protein>
<evidence type="ECO:0000313" key="1">
    <source>
        <dbReference type="EMBL" id="KAF4616250.1"/>
    </source>
</evidence>
<comment type="caution">
    <text evidence="1">The sequence shown here is derived from an EMBL/GenBank/DDBJ whole genome shotgun (WGS) entry which is preliminary data.</text>
</comment>
<dbReference type="OrthoDB" id="3552169at2759"/>
<proteinExistence type="predicted"/>
<dbReference type="Proteomes" id="UP000566819">
    <property type="component" value="Unassembled WGS sequence"/>
</dbReference>
<evidence type="ECO:0000313" key="2">
    <source>
        <dbReference type="Proteomes" id="UP000566819"/>
    </source>
</evidence>
<keyword evidence="2" id="KW-1185">Reference proteome</keyword>
<accession>A0A8H4QRT8</accession>
<dbReference type="AlphaFoldDB" id="A0A8H4QRT8"/>
<organism evidence="1 2">
    <name type="scientific">Cudoniella acicularis</name>
    <dbReference type="NCBI Taxonomy" id="354080"/>
    <lineage>
        <taxon>Eukaryota</taxon>
        <taxon>Fungi</taxon>
        <taxon>Dikarya</taxon>
        <taxon>Ascomycota</taxon>
        <taxon>Pezizomycotina</taxon>
        <taxon>Leotiomycetes</taxon>
        <taxon>Helotiales</taxon>
        <taxon>Tricladiaceae</taxon>
        <taxon>Cudoniella</taxon>
    </lineage>
</organism>
<gene>
    <name evidence="1" type="ORF">G7Y89_g15156</name>
</gene>